<comment type="similarity">
    <text evidence="1">Belongs to the membrane fusion protein (MFP) (TC 8.A.1) family.</text>
</comment>
<reference evidence="5" key="1">
    <citation type="submission" date="2022-09" db="EMBL/GenBank/DDBJ databases">
        <title>The complete genome of Acidovorax sp. 5MLIR.</title>
        <authorList>
            <person name="Liu L."/>
            <person name="Yue J."/>
            <person name="Yang F."/>
            <person name="Yuan J."/>
            <person name="Li L."/>
        </authorList>
    </citation>
    <scope>NUCLEOTIDE SEQUENCE</scope>
    <source>
        <strain evidence="5">5MLIR</strain>
    </source>
</reference>
<feature type="coiled-coil region" evidence="2">
    <location>
        <begin position="109"/>
        <end position="181"/>
    </location>
</feature>
<organism evidence="5 6">
    <name type="scientific">Comamonas endophytica</name>
    <dbReference type="NCBI Taxonomy" id="2949090"/>
    <lineage>
        <taxon>Bacteria</taxon>
        <taxon>Pseudomonadati</taxon>
        <taxon>Pseudomonadota</taxon>
        <taxon>Betaproteobacteria</taxon>
        <taxon>Burkholderiales</taxon>
        <taxon>Comamonadaceae</taxon>
        <taxon>Comamonas</taxon>
    </lineage>
</organism>
<dbReference type="Gene3D" id="2.40.420.20">
    <property type="match status" value="1"/>
</dbReference>
<gene>
    <name evidence="5" type="ORF">M9799_16285</name>
</gene>
<dbReference type="Gene3D" id="2.40.50.100">
    <property type="match status" value="1"/>
</dbReference>
<dbReference type="PANTHER" id="PTHR30469:SF15">
    <property type="entry name" value="HLYD FAMILY OF SECRETION PROTEINS"/>
    <property type="match status" value="1"/>
</dbReference>
<dbReference type="EMBL" id="CP106881">
    <property type="protein sequence ID" value="UYG51587.1"/>
    <property type="molecule type" value="Genomic_DNA"/>
</dbReference>
<dbReference type="Pfam" id="PF25954">
    <property type="entry name" value="Beta-barrel_RND_2"/>
    <property type="match status" value="1"/>
</dbReference>
<sequence length="391" mass="41363">MSRRKLILLSLIAVLALSIGIGRALLTRKHQQQAVQQATTAPPVALRLQPAEVLNLQRRALPLGVPVSGVVEALQVASIKSYAAGTLQDLTVREGDSVQAGQVLARVDAADASARLRQAQQEAEAARAQRSIQERQHSNNQALVEQGFISQTALRTSDANLQAAQAQYQSALAQAEVARKAVADTVLRSPIAGQVAERLVNNGERVAVETRVLEIVDLRQLQLSALLPPADSLQVRPGQRARLRLDGSAQEFAARVVRVSPRADAATRSVPVYLQLESAQGAVLRPGMFLQGQIDIGAAQAPLALPLDAVHNDKPQPYVQVLQTVDGQPRIAHQTVTLGARALIDGRAWVAVEGLPEGSRIVGASAGALREGTRVEIAADPAAGAPSSPAQ</sequence>
<feature type="domain" description="CusB-like beta-barrel" evidence="4">
    <location>
        <begin position="224"/>
        <end position="294"/>
    </location>
</feature>
<dbReference type="InterPro" id="IPR058625">
    <property type="entry name" value="MdtA-like_BSH"/>
</dbReference>
<proteinExistence type="inferred from homology"/>
<dbReference type="Pfam" id="PF25917">
    <property type="entry name" value="BSH_RND"/>
    <property type="match status" value="1"/>
</dbReference>
<dbReference type="Proteomes" id="UP001162800">
    <property type="component" value="Chromosome"/>
</dbReference>
<name>A0ABY6GAL1_9BURK</name>
<evidence type="ECO:0000256" key="2">
    <source>
        <dbReference type="SAM" id="Coils"/>
    </source>
</evidence>
<dbReference type="NCBIfam" id="TIGR01730">
    <property type="entry name" value="RND_mfp"/>
    <property type="match status" value="1"/>
</dbReference>
<accession>A0ABY6GAL1</accession>
<evidence type="ECO:0000313" key="6">
    <source>
        <dbReference type="Proteomes" id="UP001162800"/>
    </source>
</evidence>
<evidence type="ECO:0000256" key="1">
    <source>
        <dbReference type="ARBA" id="ARBA00009477"/>
    </source>
</evidence>
<dbReference type="PANTHER" id="PTHR30469">
    <property type="entry name" value="MULTIDRUG RESISTANCE PROTEIN MDTA"/>
    <property type="match status" value="1"/>
</dbReference>
<evidence type="ECO:0000259" key="3">
    <source>
        <dbReference type="Pfam" id="PF25917"/>
    </source>
</evidence>
<dbReference type="Gene3D" id="2.40.30.170">
    <property type="match status" value="1"/>
</dbReference>
<dbReference type="SUPFAM" id="SSF111369">
    <property type="entry name" value="HlyD-like secretion proteins"/>
    <property type="match status" value="1"/>
</dbReference>
<keyword evidence="6" id="KW-1185">Reference proteome</keyword>
<dbReference type="InterPro" id="IPR006143">
    <property type="entry name" value="RND_pump_MFP"/>
</dbReference>
<keyword evidence="2" id="KW-0175">Coiled coil</keyword>
<protein>
    <submittedName>
        <fullName evidence="5">Efflux RND transporter periplasmic adaptor subunit</fullName>
    </submittedName>
</protein>
<dbReference type="Gene3D" id="1.10.287.470">
    <property type="entry name" value="Helix hairpin bin"/>
    <property type="match status" value="1"/>
</dbReference>
<evidence type="ECO:0000313" key="5">
    <source>
        <dbReference type="EMBL" id="UYG51587.1"/>
    </source>
</evidence>
<evidence type="ECO:0000259" key="4">
    <source>
        <dbReference type="Pfam" id="PF25954"/>
    </source>
</evidence>
<feature type="domain" description="Multidrug resistance protein MdtA-like barrel-sandwich hybrid" evidence="3">
    <location>
        <begin position="76"/>
        <end position="208"/>
    </location>
</feature>
<dbReference type="InterPro" id="IPR058792">
    <property type="entry name" value="Beta-barrel_RND_2"/>
</dbReference>
<dbReference type="RefSeq" id="WP_231042358.1">
    <property type="nucleotide sequence ID" value="NZ_CP106881.1"/>
</dbReference>